<proteinExistence type="predicted"/>
<gene>
    <name evidence="2" type="ORF">UW55_C0002G0090</name>
</gene>
<name>A0A0G1IX40_9BACT</name>
<reference evidence="2 3" key="1">
    <citation type="journal article" date="2015" name="Nature">
        <title>rRNA introns, odd ribosomes, and small enigmatic genomes across a large radiation of phyla.</title>
        <authorList>
            <person name="Brown C.T."/>
            <person name="Hug L.A."/>
            <person name="Thomas B.C."/>
            <person name="Sharon I."/>
            <person name="Castelle C.J."/>
            <person name="Singh A."/>
            <person name="Wilkins M.J."/>
            <person name="Williams K.H."/>
            <person name="Banfield J.F."/>
        </authorList>
    </citation>
    <scope>NUCLEOTIDE SEQUENCE [LARGE SCALE GENOMIC DNA]</scope>
</reference>
<dbReference type="Proteomes" id="UP000033945">
    <property type="component" value="Unassembled WGS sequence"/>
</dbReference>
<feature type="compositionally biased region" description="Polar residues" evidence="1">
    <location>
        <begin position="1"/>
        <end position="12"/>
    </location>
</feature>
<evidence type="ECO:0000313" key="3">
    <source>
        <dbReference type="Proteomes" id="UP000033945"/>
    </source>
</evidence>
<sequence length="38" mass="4078">MLGNIKVSNTIQPREHSKGGGIGGMAHKTTSRGERELE</sequence>
<comment type="caution">
    <text evidence="2">The sequence shown here is derived from an EMBL/GenBank/DDBJ whole genome shotgun (WGS) entry which is preliminary data.</text>
</comment>
<evidence type="ECO:0000256" key="1">
    <source>
        <dbReference type="SAM" id="MobiDB-lite"/>
    </source>
</evidence>
<dbReference type="AlphaFoldDB" id="A0A0G1IX40"/>
<accession>A0A0G1IX40</accession>
<evidence type="ECO:0000313" key="2">
    <source>
        <dbReference type="EMBL" id="KKT63625.1"/>
    </source>
</evidence>
<organism evidence="2 3">
    <name type="scientific">Candidatus Giovannonibacteria bacterium GW2011_GWA2_44_26</name>
    <dbReference type="NCBI Taxonomy" id="1618648"/>
    <lineage>
        <taxon>Bacteria</taxon>
        <taxon>Candidatus Giovannoniibacteriota</taxon>
    </lineage>
</organism>
<feature type="region of interest" description="Disordered" evidence="1">
    <location>
        <begin position="1"/>
        <end position="38"/>
    </location>
</feature>
<protein>
    <submittedName>
        <fullName evidence="2">Uncharacterized protein</fullName>
    </submittedName>
</protein>
<dbReference type="EMBL" id="LCIT01000002">
    <property type="protein sequence ID" value="KKT63625.1"/>
    <property type="molecule type" value="Genomic_DNA"/>
</dbReference>